<dbReference type="InterPro" id="IPR041617">
    <property type="entry name" value="TPR_MalT"/>
</dbReference>
<name>A0AAU7U5Z9_9DEIO</name>
<dbReference type="PANTHER" id="PTHR16305:SF35">
    <property type="entry name" value="TRANSCRIPTIONAL ACTIVATOR DOMAIN"/>
    <property type="match status" value="1"/>
</dbReference>
<dbReference type="EMBL" id="CP158298">
    <property type="protein sequence ID" value="XBV84067.1"/>
    <property type="molecule type" value="Genomic_DNA"/>
</dbReference>
<dbReference type="RefSeq" id="WP_350242062.1">
    <property type="nucleotide sequence ID" value="NZ_CP158298.1"/>
</dbReference>
<dbReference type="GO" id="GO:0005524">
    <property type="term" value="F:ATP binding"/>
    <property type="evidence" value="ECO:0007669"/>
    <property type="project" value="UniProtKB-KW"/>
</dbReference>
<evidence type="ECO:0000256" key="3">
    <source>
        <dbReference type="SAM" id="MobiDB-lite"/>
    </source>
</evidence>
<dbReference type="InterPro" id="IPR005158">
    <property type="entry name" value="BTAD"/>
</dbReference>
<dbReference type="InterPro" id="IPR019734">
    <property type="entry name" value="TPR_rpt"/>
</dbReference>
<dbReference type="PANTHER" id="PTHR16305">
    <property type="entry name" value="TESTICULAR SOLUBLE ADENYLYL CYCLASE"/>
    <property type="match status" value="1"/>
</dbReference>
<evidence type="ECO:0000313" key="5">
    <source>
        <dbReference type="EMBL" id="XBV84067.1"/>
    </source>
</evidence>
<dbReference type="GO" id="GO:0005737">
    <property type="term" value="C:cytoplasm"/>
    <property type="evidence" value="ECO:0007669"/>
    <property type="project" value="TreeGrafter"/>
</dbReference>
<dbReference type="Pfam" id="PF13191">
    <property type="entry name" value="AAA_16"/>
    <property type="match status" value="1"/>
</dbReference>
<accession>A0AAU7U5Z9</accession>
<dbReference type="Pfam" id="PF17874">
    <property type="entry name" value="TPR_MalT"/>
    <property type="match status" value="1"/>
</dbReference>
<proteinExistence type="predicted"/>
<dbReference type="SUPFAM" id="SSF52540">
    <property type="entry name" value="P-loop containing nucleoside triphosphate hydrolases"/>
    <property type="match status" value="1"/>
</dbReference>
<feature type="region of interest" description="Disordered" evidence="3">
    <location>
        <begin position="225"/>
        <end position="246"/>
    </location>
</feature>
<geneLocation type="plasmid" evidence="5">
    <name>pDson03</name>
</geneLocation>
<dbReference type="InterPro" id="IPR036388">
    <property type="entry name" value="WH-like_DNA-bd_sf"/>
</dbReference>
<evidence type="ECO:0000256" key="1">
    <source>
        <dbReference type="ARBA" id="ARBA00022741"/>
    </source>
</evidence>
<dbReference type="InterPro" id="IPR027417">
    <property type="entry name" value="P-loop_NTPase"/>
</dbReference>
<dbReference type="AlphaFoldDB" id="A0AAU7U5Z9"/>
<organism evidence="5">
    <name type="scientific">Deinococcus sonorensis KR-87</name>
    <dbReference type="NCBI Taxonomy" id="694439"/>
    <lineage>
        <taxon>Bacteria</taxon>
        <taxon>Thermotogati</taxon>
        <taxon>Deinococcota</taxon>
        <taxon>Deinococci</taxon>
        <taxon>Deinococcales</taxon>
        <taxon>Deinococcaceae</taxon>
        <taxon>Deinococcus</taxon>
    </lineage>
</organism>
<dbReference type="SMART" id="SM00028">
    <property type="entry name" value="TPR"/>
    <property type="match status" value="5"/>
</dbReference>
<dbReference type="SUPFAM" id="SSF48452">
    <property type="entry name" value="TPR-like"/>
    <property type="match status" value="2"/>
</dbReference>
<dbReference type="Gene3D" id="1.10.10.10">
    <property type="entry name" value="Winged helix-like DNA-binding domain superfamily/Winged helix DNA-binding domain"/>
    <property type="match status" value="1"/>
</dbReference>
<feature type="domain" description="Bacterial transcriptional activator" evidence="4">
    <location>
        <begin position="94"/>
        <end position="227"/>
    </location>
</feature>
<keyword evidence="1" id="KW-0547">Nucleotide-binding</keyword>
<dbReference type="InterPro" id="IPR011990">
    <property type="entry name" value="TPR-like_helical_dom_sf"/>
</dbReference>
<protein>
    <submittedName>
        <fullName evidence="5">AAA family ATPase</fullName>
    </submittedName>
</protein>
<sequence>MQARLLGTPSLVVSGQAVRPPSRKSLALLTYVALEGPTPRERLAGLLWSDLPPDGARHNLRQELYRLGRSALAPYLVATPDTVGLTPEVRVDALDVLAFEAAGDHEAALGRYGGPLLDGVDVEGAGGFEEWRQAQRDRLTQAWRRAMTARAAAREAAGDLRGALQAHLEVLAEDALQETHQREAIRLHHALGERAQARERYQEFRALLARELGLDPLPETAAVAAARPERVEPERAAPATEPIPLRPPLVGREGTWAALEAVPCGLALLEGDGGVGKTRLALAFAASFGVPVVCRALEVTRDTPLAPVAGALRAALEDVRAAERLRALEEPWRAETARLVPELAGAAPLPDDNRARFLEGLTRALLAAAGQEGALVFDDIQWADGSTLELMAGLAQRTRGLAHPPRLLATARTPDLDRSPACRAALSGLKRDGVLHVLPLGGLSEDEVRRLVGALSGNPGATLFPGRLHRATSGNPLFLMETLRALHAAGTLRIEGGVWSTPYDDRTVDYAELPIPPGVQEAVLRRVEAFGPLGRRFLDAAGVSADPFFLEDLAAVTAASEWEALETLEGLTGRGLLEPRGPGYAFPHDLVRRSVRAAMSPERARLLHRRLAGVLETRSAPPAQIAEHLQAAGQPREAARWHVRAADAARGVYAYREALEHLERALASAPPPEDAFAWQRQRADLCVHLDDRDARGREIDRLAVLAEQLGTPEAHVTVLTRRAALLDDLGRHEELGRLMAGALPLPEVAPELRAHALHLAGTAEANLRRPAAAERHLRAALAVSPLSNVRRRAILGSLLPGLLDAGRMDEARALIQESLDLARAAQDRHAVALVLNSAARVAFRAGDLAGAVRDLEAGLREARAIHDLRLHTAFLINVIQVHVRAGQLDPAVAALQEGFDLVYDAADPKLEADFQHRLGDVQLLRGRLGPALTAYQAACRSADALGQRTQQLVRRVKLVRLLVALGDAAGARAAAAELTRLIGAGEHEGDARTGRTEHARALLASGDPAGALRALDAAPPSGAAPEREGEQDERALRAEVLLALGDAPGASRVLDTINEPSLRPLALALRVHVARGLGDDDPAPLAAVREALQLDHLPPLDRLRLYRADPADPGGLPLARSLAATLPADRRPAFLAHWGLPDTAAVERGATA</sequence>
<dbReference type="SMART" id="SM01043">
    <property type="entry name" value="BTAD"/>
    <property type="match status" value="1"/>
</dbReference>
<keyword evidence="2" id="KW-0067">ATP-binding</keyword>
<dbReference type="Pfam" id="PF03704">
    <property type="entry name" value="BTAD"/>
    <property type="match status" value="1"/>
</dbReference>
<dbReference type="GO" id="GO:0004016">
    <property type="term" value="F:adenylate cyclase activity"/>
    <property type="evidence" value="ECO:0007669"/>
    <property type="project" value="TreeGrafter"/>
</dbReference>
<dbReference type="InterPro" id="IPR041664">
    <property type="entry name" value="AAA_16"/>
</dbReference>
<reference evidence="5" key="1">
    <citation type="submission" date="2024-06" db="EMBL/GenBank/DDBJ databases">
        <title>Draft Genome Sequence of Deinococcus sonorensis Type Strain KR-87, a Biofilm Producing Representative of the Genus Deinococcus.</title>
        <authorList>
            <person name="Boren L.S."/>
            <person name="Grosso R.A."/>
            <person name="Hugenberg-Cox A.N."/>
            <person name="Hill J.T.E."/>
            <person name="Albert C.M."/>
            <person name="Tuohy J.M."/>
        </authorList>
    </citation>
    <scope>NUCLEOTIDE SEQUENCE</scope>
    <source>
        <strain evidence="5">KR-87</strain>
        <plasmid evidence="5">pDson03</plasmid>
    </source>
</reference>
<gene>
    <name evidence="5" type="ORF">ABOD76_05100</name>
</gene>
<dbReference type="Gene3D" id="1.25.40.10">
    <property type="entry name" value="Tetratricopeptide repeat domain"/>
    <property type="match status" value="3"/>
</dbReference>
<evidence type="ECO:0000259" key="4">
    <source>
        <dbReference type="SMART" id="SM01043"/>
    </source>
</evidence>
<dbReference type="KEGG" id="dsc:ABOD76_05100"/>
<evidence type="ECO:0000256" key="2">
    <source>
        <dbReference type="ARBA" id="ARBA00022840"/>
    </source>
</evidence>
<keyword evidence="5" id="KW-0614">Plasmid</keyword>